<organism evidence="1 2">
    <name type="scientific">Neogobius melanostomus</name>
    <name type="common">round goby</name>
    <dbReference type="NCBI Taxonomy" id="47308"/>
    <lineage>
        <taxon>Eukaryota</taxon>
        <taxon>Metazoa</taxon>
        <taxon>Chordata</taxon>
        <taxon>Craniata</taxon>
        <taxon>Vertebrata</taxon>
        <taxon>Euteleostomi</taxon>
        <taxon>Actinopterygii</taxon>
        <taxon>Neopterygii</taxon>
        <taxon>Teleostei</taxon>
        <taxon>Neoteleostei</taxon>
        <taxon>Acanthomorphata</taxon>
        <taxon>Gobiaria</taxon>
        <taxon>Gobiiformes</taxon>
        <taxon>Gobioidei</taxon>
        <taxon>Gobiidae</taxon>
        <taxon>Benthophilinae</taxon>
        <taxon>Neogobiini</taxon>
        <taxon>Neogobius</taxon>
    </lineage>
</organism>
<accession>A0A8C6T5K9</accession>
<reference evidence="1" key="1">
    <citation type="submission" date="2025-08" db="UniProtKB">
        <authorList>
            <consortium name="Ensembl"/>
        </authorList>
    </citation>
    <scope>IDENTIFICATION</scope>
</reference>
<protein>
    <submittedName>
        <fullName evidence="1">Kruppel-like factor 5 like</fullName>
    </submittedName>
</protein>
<dbReference type="AlphaFoldDB" id="A0A8C6T5K9"/>
<dbReference type="Proteomes" id="UP000694523">
    <property type="component" value="Unplaced"/>
</dbReference>
<dbReference type="Ensembl" id="ENSNMLT00000014856.1">
    <property type="protein sequence ID" value="ENSNMLP00000013196.1"/>
    <property type="gene ID" value="ENSNMLG00000008506.1"/>
</dbReference>
<evidence type="ECO:0000313" key="2">
    <source>
        <dbReference type="Proteomes" id="UP000694523"/>
    </source>
</evidence>
<proteinExistence type="predicted"/>
<keyword evidence="2" id="KW-1185">Reference proteome</keyword>
<sequence>MTTTTAADSSLRPDPAFSLARFSWLREGKELTRRDSSMAAGGAGGLAMNLSQQSSSEERAVFAQLRPVRMSAGTGGGGAEDAAVFEDVKAGVRLDLDKYLAGTAAPILSADLDRKYRRESASVVDEYFSEDKPPTPYSVNINVILPSTAHFRTGLYRHNKPIKTEPGLEVPCSSPQNQTHTQSHNQTNQALPDFTSVFNVNNVFIKPDLSSDETNQNQGLETELQIGPPAPQPQVYHLPVSNSDLSMTLSTSQSAVSGGRTMLNLGTVSLTGPNGGYLLAEALPAQHAHAYYPSSAAHPQ</sequence>
<name>A0A8C6T5K9_9GOBI</name>
<evidence type="ECO:0000313" key="1">
    <source>
        <dbReference type="Ensembl" id="ENSNMLP00000013196.1"/>
    </source>
</evidence>
<reference evidence="1" key="2">
    <citation type="submission" date="2025-09" db="UniProtKB">
        <authorList>
            <consortium name="Ensembl"/>
        </authorList>
    </citation>
    <scope>IDENTIFICATION</scope>
</reference>